<dbReference type="CDD" id="cd02042">
    <property type="entry name" value="ParAB_family"/>
    <property type="match status" value="1"/>
</dbReference>
<dbReference type="RefSeq" id="WP_148581624.1">
    <property type="nucleotide sequence ID" value="NZ_SDKK01000042.1"/>
</dbReference>
<name>A0A6C2CBD1_9RHOO</name>
<dbReference type="AlphaFoldDB" id="A0A6C2CBD1"/>
<dbReference type="Pfam" id="PF13614">
    <property type="entry name" value="AAA_31"/>
    <property type="match status" value="1"/>
</dbReference>
<dbReference type="PANTHER" id="PTHR13696">
    <property type="entry name" value="P-LOOP CONTAINING NUCLEOSIDE TRIPHOSPHATE HYDROLASE"/>
    <property type="match status" value="1"/>
</dbReference>
<evidence type="ECO:0000259" key="1">
    <source>
        <dbReference type="Pfam" id="PF13614"/>
    </source>
</evidence>
<proteinExistence type="predicted"/>
<accession>A0A6C2CBD1</accession>
<comment type="caution">
    <text evidence="2">The sequence shown here is derived from an EMBL/GenBank/DDBJ whole genome shotgun (WGS) entry which is preliminary data.</text>
</comment>
<protein>
    <submittedName>
        <fullName evidence="2">ParA family protein</fullName>
    </submittedName>
</protein>
<sequence>MRSTYADVSSHTYRAKSACTLLGISENTLRVYSENSGIQVSRAKETASGIPSPRIFTPDVIFALAAYRRDQGYVKTPPHSGVPIVITTSVMKGGTAKTTSSVELATHLQLLGMRCLVIDLDVQANASQMMGYEADLTADEAEEYGVNQEAIVKETLATVLIPYLERKPGADRIPSLEDVIKKPFGEHGPHLLPSDIYVSDIEKNLLFYTGKLNRNLIFKKFLADSCAGKIPGFNLSGYDVIIFDCPPSVSCTSTCALAAADIVLAPIRMDAFSLKGLTKLFAELQDLQESVFVAPELIILPTNYSANISRVGRMQGKLNPYKEFISPISISASEEFPKSLEGYMPLTIQKPLQAGSKEYREFAVYMQNKIMALAEKRMAAEGAAA</sequence>
<evidence type="ECO:0000313" key="2">
    <source>
        <dbReference type="EMBL" id="TYC51380.1"/>
    </source>
</evidence>
<dbReference type="Gene3D" id="3.40.50.300">
    <property type="entry name" value="P-loop containing nucleotide triphosphate hydrolases"/>
    <property type="match status" value="1"/>
</dbReference>
<feature type="domain" description="AAA" evidence="1">
    <location>
        <begin position="85"/>
        <end position="290"/>
    </location>
</feature>
<dbReference type="OrthoDB" id="5288747at2"/>
<dbReference type="InterPro" id="IPR027417">
    <property type="entry name" value="P-loop_NTPase"/>
</dbReference>
<organism evidence="2 3">
    <name type="scientific">Zoogloea oleivorans</name>
    <dbReference type="NCBI Taxonomy" id="1552750"/>
    <lineage>
        <taxon>Bacteria</taxon>
        <taxon>Pseudomonadati</taxon>
        <taxon>Pseudomonadota</taxon>
        <taxon>Betaproteobacteria</taxon>
        <taxon>Rhodocyclales</taxon>
        <taxon>Zoogloeaceae</taxon>
        <taxon>Zoogloea</taxon>
    </lineage>
</organism>
<dbReference type="EMBL" id="SDKK01000042">
    <property type="protein sequence ID" value="TYC51380.1"/>
    <property type="molecule type" value="Genomic_DNA"/>
</dbReference>
<keyword evidence="3" id="KW-1185">Reference proteome</keyword>
<dbReference type="InterPro" id="IPR025669">
    <property type="entry name" value="AAA_dom"/>
</dbReference>
<dbReference type="SUPFAM" id="SSF52540">
    <property type="entry name" value="P-loop containing nucleoside triphosphate hydrolases"/>
    <property type="match status" value="1"/>
</dbReference>
<gene>
    <name evidence="2" type="ORF">ETQ85_24455</name>
</gene>
<evidence type="ECO:0000313" key="3">
    <source>
        <dbReference type="Proteomes" id="UP000389128"/>
    </source>
</evidence>
<dbReference type="InterPro" id="IPR050678">
    <property type="entry name" value="DNA_Partitioning_ATPase"/>
</dbReference>
<dbReference type="PANTHER" id="PTHR13696:SF99">
    <property type="entry name" value="COBYRINIC ACID AC-DIAMIDE SYNTHASE"/>
    <property type="match status" value="1"/>
</dbReference>
<reference evidence="2 3" key="1">
    <citation type="submission" date="2019-01" db="EMBL/GenBank/DDBJ databases">
        <title>Zoogloea oleivorans genome sequencing and assembly.</title>
        <authorList>
            <person name="Tancsics A."/>
            <person name="Farkas M."/>
            <person name="Kriszt B."/>
            <person name="Maroti G."/>
            <person name="Horvath B."/>
        </authorList>
    </citation>
    <scope>NUCLEOTIDE SEQUENCE [LARGE SCALE GENOMIC DNA]</scope>
    <source>
        <strain evidence="2 3">Buc</strain>
    </source>
</reference>
<dbReference type="Proteomes" id="UP000389128">
    <property type="component" value="Unassembled WGS sequence"/>
</dbReference>